<evidence type="ECO:0000313" key="3">
    <source>
        <dbReference type="Proteomes" id="UP000236488"/>
    </source>
</evidence>
<feature type="region of interest" description="Disordered" evidence="1">
    <location>
        <begin position="43"/>
        <end position="65"/>
    </location>
</feature>
<proteinExistence type="predicted"/>
<keyword evidence="3" id="KW-1185">Reference proteome</keyword>
<gene>
    <name evidence="2" type="ORF">C2L80_03850</name>
</gene>
<accession>A0A2K2U6G7</accession>
<dbReference type="Proteomes" id="UP000236488">
    <property type="component" value="Unassembled WGS sequence"/>
</dbReference>
<dbReference type="EMBL" id="PPEL01000012">
    <property type="protein sequence ID" value="PNV65933.1"/>
    <property type="molecule type" value="Genomic_DNA"/>
</dbReference>
<dbReference type="AlphaFoldDB" id="A0A2K2U6G7"/>
<name>A0A2K2U6G7_9ACTN</name>
<sequence>MLRLLNVGGANVGGASGAPSALRDYALAVAIMQGDGRFFWGGVISQDGDPSPLPRHPSGEAQRAG</sequence>
<reference evidence="2 3" key="1">
    <citation type="journal article" date="2018" name="Int. J. Syst. Evol. Microbiol.">
        <title>Rubneribacter badeniensis gen. nov., sp. nov. and Enteroscipio rubneri gen. nov., sp. nov., new members of the Eggerthellaceae isolated from human faeces.</title>
        <authorList>
            <person name="Danylec N."/>
            <person name="Gobl A."/>
            <person name="Stoll D.A."/>
            <person name="Hetzer B."/>
            <person name="Kulling S.E."/>
            <person name="Huch M."/>
        </authorList>
    </citation>
    <scope>NUCLEOTIDE SEQUENCE [LARGE SCALE GENOMIC DNA]</scope>
    <source>
        <strain evidence="2 3">ResAG-85</strain>
    </source>
</reference>
<evidence type="ECO:0000256" key="1">
    <source>
        <dbReference type="SAM" id="MobiDB-lite"/>
    </source>
</evidence>
<protein>
    <submittedName>
        <fullName evidence="2">Uncharacterized protein</fullName>
    </submittedName>
</protein>
<organism evidence="2 3">
    <name type="scientific">Rubneribacter badeniensis</name>
    <dbReference type="NCBI Taxonomy" id="2070688"/>
    <lineage>
        <taxon>Bacteria</taxon>
        <taxon>Bacillati</taxon>
        <taxon>Actinomycetota</taxon>
        <taxon>Coriobacteriia</taxon>
        <taxon>Eggerthellales</taxon>
        <taxon>Eggerthellaceae</taxon>
        <taxon>Rubneribacter</taxon>
    </lineage>
</organism>
<comment type="caution">
    <text evidence="2">The sequence shown here is derived from an EMBL/GenBank/DDBJ whole genome shotgun (WGS) entry which is preliminary data.</text>
</comment>
<evidence type="ECO:0000313" key="2">
    <source>
        <dbReference type="EMBL" id="PNV65933.1"/>
    </source>
</evidence>